<dbReference type="EMBL" id="VORU01000011">
    <property type="protein sequence ID" value="TXD68468.1"/>
    <property type="molecule type" value="Genomic_DNA"/>
</dbReference>
<keyword evidence="1" id="KW-0732">Signal</keyword>
<dbReference type="OrthoDB" id="5500612at2"/>
<evidence type="ECO:0000313" key="3">
    <source>
        <dbReference type="Proteomes" id="UP000321945"/>
    </source>
</evidence>
<evidence type="ECO:0008006" key="4">
    <source>
        <dbReference type="Google" id="ProtNLM"/>
    </source>
</evidence>
<name>A0A5C6YMI7_9FLAO</name>
<gene>
    <name evidence="2" type="ORF">ESV24_12375</name>
</gene>
<organism evidence="2 3">
    <name type="scientific">Aequorivita lipolytica</name>
    <dbReference type="NCBI Taxonomy" id="153267"/>
    <lineage>
        <taxon>Bacteria</taxon>
        <taxon>Pseudomonadati</taxon>
        <taxon>Bacteroidota</taxon>
        <taxon>Flavobacteriia</taxon>
        <taxon>Flavobacteriales</taxon>
        <taxon>Flavobacteriaceae</taxon>
        <taxon>Aequorivita</taxon>
    </lineage>
</organism>
<evidence type="ECO:0000313" key="2">
    <source>
        <dbReference type="EMBL" id="TXD68468.1"/>
    </source>
</evidence>
<comment type="caution">
    <text evidence="2">The sequence shown here is derived from an EMBL/GenBank/DDBJ whole genome shotgun (WGS) entry which is preliminary data.</text>
</comment>
<dbReference type="AlphaFoldDB" id="A0A5C6YMI7"/>
<protein>
    <recommendedName>
        <fullName evidence="4">Glycosyl hydrolase family 98 putative carbohydrate-binding module domain-containing protein</fullName>
    </recommendedName>
</protein>
<dbReference type="RefSeq" id="WP_111815975.1">
    <property type="nucleotide sequence ID" value="NZ_CBCRZQ010000005.1"/>
</dbReference>
<sequence length="260" mass="28375">MKKLLLFFALAFIATNFYCQVGIGTTNPSPSSMLEVSSTSDGGATYKGFMPPRVPNVNARDAINPNVSDTGLLVFVQSTNCLQIWNGVAWENVYCFTANITFAAVQDFDANTSWSYNVDPAFYNVGADIWDIVSSLPNISNVSGNFLGCRDLDNPNGGGNFFHEIQFNNVNVLALTNARVAFDYDIYRFDNGDDVQYEVFFDNVGQGIVNLINGNGDYSEAGTIIINVPIGVADVRLTLGINQNGDLDYAGFDSFMVYGQ</sequence>
<feature type="chain" id="PRO_5022933057" description="Glycosyl hydrolase family 98 putative carbohydrate-binding module domain-containing protein" evidence="1">
    <location>
        <begin position="20"/>
        <end position="260"/>
    </location>
</feature>
<accession>A0A5C6YMI7</accession>
<proteinExistence type="predicted"/>
<evidence type="ECO:0000256" key="1">
    <source>
        <dbReference type="SAM" id="SignalP"/>
    </source>
</evidence>
<feature type="signal peptide" evidence="1">
    <location>
        <begin position="1"/>
        <end position="19"/>
    </location>
</feature>
<keyword evidence="3" id="KW-1185">Reference proteome</keyword>
<dbReference type="Proteomes" id="UP000321945">
    <property type="component" value="Unassembled WGS sequence"/>
</dbReference>
<reference evidence="2 3" key="1">
    <citation type="submission" date="2019-08" db="EMBL/GenBank/DDBJ databases">
        <title>Genome of Aequorivita lipolytica Y10-2 (type strain).</title>
        <authorList>
            <person name="Bowman J.P."/>
        </authorList>
    </citation>
    <scope>NUCLEOTIDE SEQUENCE [LARGE SCALE GENOMIC DNA]</scope>
    <source>
        <strain evidence="2 3">Y10-2</strain>
    </source>
</reference>